<evidence type="ECO:0000256" key="1">
    <source>
        <dbReference type="SAM" id="MobiDB-lite"/>
    </source>
</evidence>
<feature type="compositionally biased region" description="Polar residues" evidence="1">
    <location>
        <begin position="1"/>
        <end position="20"/>
    </location>
</feature>
<accession>C9LPK4</accession>
<comment type="caution">
    <text evidence="2">The sequence shown here is derived from an EMBL/GenBank/DDBJ whole genome shotgun (WGS) entry which is preliminary data.</text>
</comment>
<keyword evidence="3" id="KW-1185">Reference proteome</keyword>
<feature type="region of interest" description="Disordered" evidence="1">
    <location>
        <begin position="1"/>
        <end position="25"/>
    </location>
</feature>
<reference evidence="2" key="1">
    <citation type="submission" date="2009-09" db="EMBL/GenBank/DDBJ databases">
        <authorList>
            <person name="Weinstock G."/>
            <person name="Sodergren E."/>
            <person name="Clifton S."/>
            <person name="Fulton L."/>
            <person name="Fulton B."/>
            <person name="Courtney L."/>
            <person name="Fronick C."/>
            <person name="Harrison M."/>
            <person name="Strong C."/>
            <person name="Farmer C."/>
            <person name="Delahaunty K."/>
            <person name="Markovic C."/>
            <person name="Hall O."/>
            <person name="Minx P."/>
            <person name="Tomlinson C."/>
            <person name="Mitreva M."/>
            <person name="Nelson J."/>
            <person name="Hou S."/>
            <person name="Wollam A."/>
            <person name="Pepin K.H."/>
            <person name="Johnson M."/>
            <person name="Bhonagiri V."/>
            <person name="Nash W.E."/>
            <person name="Warren W."/>
            <person name="Chinwalla A."/>
            <person name="Mardis E.R."/>
            <person name="Wilson R.K."/>
        </authorList>
    </citation>
    <scope>NUCLEOTIDE SEQUENCE [LARGE SCALE GENOMIC DNA]</scope>
    <source>
        <strain evidence="2">DSM 15470</strain>
    </source>
</reference>
<dbReference type="RefSeq" id="WP_007070422.1">
    <property type="nucleotide sequence ID" value="NZ_GG698602.1"/>
</dbReference>
<dbReference type="Proteomes" id="UP000004736">
    <property type="component" value="Unassembled WGS sequence"/>
</dbReference>
<name>C9LPK4_9FIRM</name>
<dbReference type="GeneID" id="78278531"/>
<evidence type="ECO:0000313" key="3">
    <source>
        <dbReference type="Proteomes" id="UP000004736"/>
    </source>
</evidence>
<evidence type="ECO:0000313" key="2">
    <source>
        <dbReference type="EMBL" id="EEW97490.1"/>
    </source>
</evidence>
<dbReference type="AlphaFoldDB" id="C9LPK4"/>
<sequence length="112" mass="12860">MRKQGSGTVEQSEESITLMTPSRFPHHGSRFFAIALGNVFRSSSSCRFLFPIDNDALSQNRHSERRQEYCGRKTGNGMVTQSEEAITLMTFYRLIQGSYRKRIFSYQLTAHS</sequence>
<protein>
    <submittedName>
        <fullName evidence="2">Uncharacterized protein</fullName>
    </submittedName>
</protein>
<proteinExistence type="predicted"/>
<organism evidence="2 3">
    <name type="scientific">Dialister invisus DSM 15470</name>
    <dbReference type="NCBI Taxonomy" id="592028"/>
    <lineage>
        <taxon>Bacteria</taxon>
        <taxon>Bacillati</taxon>
        <taxon>Bacillota</taxon>
        <taxon>Negativicutes</taxon>
        <taxon>Veillonellales</taxon>
        <taxon>Veillonellaceae</taxon>
        <taxon>Dialister</taxon>
    </lineage>
</organism>
<dbReference type="EMBL" id="ACIM02000001">
    <property type="protein sequence ID" value="EEW97490.1"/>
    <property type="molecule type" value="Genomic_DNA"/>
</dbReference>
<dbReference type="HOGENOM" id="CLU_2141915_0_0_9"/>
<gene>
    <name evidence="2" type="ORF">GCWU000321_01484</name>
</gene>